<dbReference type="Pfam" id="PF09331">
    <property type="entry name" value="DUF1985"/>
    <property type="match status" value="1"/>
</dbReference>
<dbReference type="PANTHER" id="PTHR48449:SF1">
    <property type="entry name" value="DUF1985 DOMAIN-CONTAINING PROTEIN"/>
    <property type="match status" value="1"/>
</dbReference>
<dbReference type="PaxDb" id="4097-A0A1S4ADB6"/>
<proteinExistence type="predicted"/>
<organism evidence="2">
    <name type="scientific">Nicotiana tabacum</name>
    <name type="common">Common tobacco</name>
    <dbReference type="NCBI Taxonomy" id="4097"/>
    <lineage>
        <taxon>Eukaryota</taxon>
        <taxon>Viridiplantae</taxon>
        <taxon>Streptophyta</taxon>
        <taxon>Embryophyta</taxon>
        <taxon>Tracheophyta</taxon>
        <taxon>Spermatophyta</taxon>
        <taxon>Magnoliopsida</taxon>
        <taxon>eudicotyledons</taxon>
        <taxon>Gunneridae</taxon>
        <taxon>Pentapetalae</taxon>
        <taxon>asterids</taxon>
        <taxon>lamiids</taxon>
        <taxon>Solanales</taxon>
        <taxon>Solanaceae</taxon>
        <taxon>Nicotianoideae</taxon>
        <taxon>Nicotianeae</taxon>
        <taxon>Nicotiana</taxon>
    </lineage>
</organism>
<dbReference type="KEGG" id="nta:107796290"/>
<dbReference type="AlphaFoldDB" id="A0A1S4ADB6"/>
<evidence type="ECO:0000259" key="1">
    <source>
        <dbReference type="Pfam" id="PF09331"/>
    </source>
</evidence>
<sequence>MVMENFHCSMKLVYCLILYRVFTNDRDSISFKIFDCDVSFSLEDFHIMCGLKITSHNVEIPIKRESKILKHYFGKSKGVTLKDIRDYMIQNQIKKDNVNFKHICESDEDAVKLMQILIVEYILFGRKNESIVLEEYAAIVEDDESCLNYPWGNASYEKLITSMKHALDNKDKNNTTEYTEYFDKKFEELFEIVDKSKGRDDGDTDFEFMNYR</sequence>
<dbReference type="PANTHER" id="PTHR48449">
    <property type="entry name" value="DUF1985 DOMAIN-CONTAINING PROTEIN"/>
    <property type="match status" value="1"/>
</dbReference>
<dbReference type="OrthoDB" id="1194650at2759"/>
<reference evidence="2" key="1">
    <citation type="submission" date="2025-08" db="UniProtKB">
        <authorList>
            <consortium name="RefSeq"/>
        </authorList>
    </citation>
    <scope>IDENTIFICATION</scope>
</reference>
<accession>A0A1S4ADB6</accession>
<feature type="domain" description="DUF1985" evidence="1">
    <location>
        <begin position="21"/>
        <end position="161"/>
    </location>
</feature>
<evidence type="ECO:0000313" key="2">
    <source>
        <dbReference type="RefSeq" id="XP_016474533.1"/>
    </source>
</evidence>
<gene>
    <name evidence="2" type="primary">LOC107796290</name>
</gene>
<name>A0A1S4ADB6_TOBAC</name>
<dbReference type="InterPro" id="IPR015410">
    <property type="entry name" value="DUF1985"/>
</dbReference>
<dbReference type="RefSeq" id="XP_016474533.1">
    <property type="nucleotide sequence ID" value="XM_016619047.1"/>
</dbReference>
<protein>
    <recommendedName>
        <fullName evidence="1">DUF1985 domain-containing protein</fullName>
    </recommendedName>
</protein>